<dbReference type="AlphaFoldDB" id="A6JAD0"/>
<gene>
    <name evidence="2" type="ORF">rCG_53581</name>
</gene>
<reference evidence="2 3" key="1">
    <citation type="submission" date="2005-09" db="EMBL/GenBank/DDBJ databases">
        <authorList>
            <person name="Mural R.J."/>
            <person name="Li P.W."/>
            <person name="Adams M.D."/>
            <person name="Amanatides P.G."/>
            <person name="Baden-Tillson H."/>
            <person name="Barnstead M."/>
            <person name="Chin S.H."/>
            <person name="Dew I."/>
            <person name="Evans C.A."/>
            <person name="Ferriera S."/>
            <person name="Flanigan M."/>
            <person name="Fosler C."/>
            <person name="Glodek A."/>
            <person name="Gu Z."/>
            <person name="Holt R.A."/>
            <person name="Jennings D."/>
            <person name="Kraft C.L."/>
            <person name="Lu F."/>
            <person name="Nguyen T."/>
            <person name="Nusskern D.R."/>
            <person name="Pfannkoch C.M."/>
            <person name="Sitter C."/>
            <person name="Sutton G.G."/>
            <person name="Venter J.C."/>
            <person name="Wang Z."/>
            <person name="Woodage T."/>
            <person name="Zheng X.H."/>
            <person name="Zhong F."/>
        </authorList>
    </citation>
    <scope>NUCLEOTIDE SEQUENCE [LARGE SCALE GENOMIC DNA]</scope>
    <source>
        <strain>BN</strain>
        <strain evidence="3">Sprague-Dawley</strain>
    </source>
</reference>
<proteinExistence type="predicted"/>
<feature type="compositionally biased region" description="Basic residues" evidence="1">
    <location>
        <begin position="15"/>
        <end position="29"/>
    </location>
</feature>
<feature type="non-terminal residue" evidence="2">
    <location>
        <position position="51"/>
    </location>
</feature>
<evidence type="ECO:0000256" key="1">
    <source>
        <dbReference type="SAM" id="MobiDB-lite"/>
    </source>
</evidence>
<organism evidence="2 3">
    <name type="scientific">Rattus norvegicus</name>
    <name type="common">Rat</name>
    <dbReference type="NCBI Taxonomy" id="10116"/>
    <lineage>
        <taxon>Eukaryota</taxon>
        <taxon>Metazoa</taxon>
        <taxon>Chordata</taxon>
        <taxon>Craniata</taxon>
        <taxon>Vertebrata</taxon>
        <taxon>Euteleostomi</taxon>
        <taxon>Mammalia</taxon>
        <taxon>Eutheria</taxon>
        <taxon>Euarchontoglires</taxon>
        <taxon>Glires</taxon>
        <taxon>Rodentia</taxon>
        <taxon>Myomorpha</taxon>
        <taxon>Muroidea</taxon>
        <taxon>Muridae</taxon>
        <taxon>Murinae</taxon>
        <taxon>Rattus</taxon>
    </lineage>
</organism>
<dbReference type="Proteomes" id="UP000234681">
    <property type="component" value="Chromosome 1"/>
</dbReference>
<dbReference type="EMBL" id="CH473979">
    <property type="protein sequence ID" value="EDM07604.1"/>
    <property type="molecule type" value="Genomic_DNA"/>
</dbReference>
<protein>
    <submittedName>
        <fullName evidence="2">RCG53581</fullName>
    </submittedName>
</protein>
<name>A6JAD0_RAT</name>
<evidence type="ECO:0000313" key="3">
    <source>
        <dbReference type="Proteomes" id="UP000234681"/>
    </source>
</evidence>
<feature type="compositionally biased region" description="Polar residues" evidence="1">
    <location>
        <begin position="1"/>
        <end position="10"/>
    </location>
</feature>
<sequence>MSRRLQSSQPPLFRTGKRHRVQGACRRKSLLGASSFRGSAHGSHSWEHSSR</sequence>
<accession>A6JAD0</accession>
<feature type="region of interest" description="Disordered" evidence="1">
    <location>
        <begin position="1"/>
        <end position="51"/>
    </location>
</feature>
<evidence type="ECO:0000313" key="2">
    <source>
        <dbReference type="EMBL" id="EDM07604.1"/>
    </source>
</evidence>